<evidence type="ECO:0000256" key="1">
    <source>
        <dbReference type="ARBA" id="ARBA00023002"/>
    </source>
</evidence>
<dbReference type="GO" id="GO:0016491">
    <property type="term" value="F:oxidoreductase activity"/>
    <property type="evidence" value="ECO:0007669"/>
    <property type="project" value="UniProtKB-KW"/>
</dbReference>
<dbReference type="InterPro" id="IPR055170">
    <property type="entry name" value="GFO_IDH_MocA-like_dom"/>
</dbReference>
<dbReference type="GO" id="GO:0000166">
    <property type="term" value="F:nucleotide binding"/>
    <property type="evidence" value="ECO:0007669"/>
    <property type="project" value="InterPro"/>
</dbReference>
<dbReference type="Pfam" id="PF22725">
    <property type="entry name" value="GFO_IDH_MocA_C3"/>
    <property type="match status" value="1"/>
</dbReference>
<dbReference type="InterPro" id="IPR050463">
    <property type="entry name" value="Gfo/Idh/MocA_oxidrdct_glycsds"/>
</dbReference>
<evidence type="ECO:0000313" key="4">
    <source>
        <dbReference type="EMBL" id="TDP85175.1"/>
    </source>
</evidence>
<dbReference type="Proteomes" id="UP000294547">
    <property type="component" value="Unassembled WGS sequence"/>
</dbReference>
<protein>
    <submittedName>
        <fullName evidence="4">Putative dehydrogenase</fullName>
    </submittedName>
</protein>
<dbReference type="Gene3D" id="3.40.50.720">
    <property type="entry name" value="NAD(P)-binding Rossmann-like Domain"/>
    <property type="match status" value="1"/>
</dbReference>
<dbReference type="RefSeq" id="WP_126541041.1">
    <property type="nucleotide sequence ID" value="NZ_BSPM01000004.1"/>
</dbReference>
<dbReference type="Pfam" id="PF01408">
    <property type="entry name" value="GFO_IDH_MocA"/>
    <property type="match status" value="1"/>
</dbReference>
<dbReference type="EMBL" id="SNXY01000007">
    <property type="protein sequence ID" value="TDP85175.1"/>
    <property type="molecule type" value="Genomic_DNA"/>
</dbReference>
<dbReference type="AlphaFoldDB" id="A0A4R6RGB0"/>
<reference evidence="4 5" key="1">
    <citation type="submission" date="2019-03" db="EMBL/GenBank/DDBJ databases">
        <title>Genomic Encyclopedia of Type Strains, Phase IV (KMG-IV): sequencing the most valuable type-strain genomes for metagenomic binning, comparative biology and taxonomic classification.</title>
        <authorList>
            <person name="Goeker M."/>
        </authorList>
    </citation>
    <scope>NUCLEOTIDE SEQUENCE [LARGE SCALE GENOMIC DNA]</scope>
    <source>
        <strain evidence="4 5">DSM 102969</strain>
    </source>
</reference>
<dbReference type="Gene3D" id="3.30.360.10">
    <property type="entry name" value="Dihydrodipicolinate Reductase, domain 2"/>
    <property type="match status" value="1"/>
</dbReference>
<proteinExistence type="predicted"/>
<evidence type="ECO:0000313" key="5">
    <source>
        <dbReference type="Proteomes" id="UP000294547"/>
    </source>
</evidence>
<gene>
    <name evidence="4" type="ORF">EDD54_2023</name>
</gene>
<dbReference type="SUPFAM" id="SSF55347">
    <property type="entry name" value="Glyceraldehyde-3-phosphate dehydrogenase-like, C-terminal domain"/>
    <property type="match status" value="1"/>
</dbReference>
<evidence type="ECO:0000259" key="2">
    <source>
        <dbReference type="Pfam" id="PF01408"/>
    </source>
</evidence>
<dbReference type="InterPro" id="IPR036291">
    <property type="entry name" value="NAD(P)-bd_dom_sf"/>
</dbReference>
<feature type="domain" description="GFO/IDH/MocA-like oxidoreductase" evidence="3">
    <location>
        <begin position="128"/>
        <end position="270"/>
    </location>
</feature>
<accession>A0A4R6RGB0</accession>
<dbReference type="PANTHER" id="PTHR43818:SF11">
    <property type="entry name" value="BCDNA.GH03377"/>
    <property type="match status" value="1"/>
</dbReference>
<dbReference type="InterPro" id="IPR000683">
    <property type="entry name" value="Gfo/Idh/MocA-like_OxRdtase_N"/>
</dbReference>
<evidence type="ECO:0000259" key="3">
    <source>
        <dbReference type="Pfam" id="PF22725"/>
    </source>
</evidence>
<dbReference type="PANTHER" id="PTHR43818">
    <property type="entry name" value="BCDNA.GH03377"/>
    <property type="match status" value="1"/>
</dbReference>
<dbReference type="OrthoDB" id="9792935at2"/>
<keyword evidence="5" id="KW-1185">Reference proteome</keyword>
<sequence>MRLLILGTGSMAANHAKHFAAIDGVSVVGAVDIMASRVDAFCAGHNIPNGFTSLDEAIAWGDFDAVANVTPDAEHHPTTMKLIRAGRHVFCEKPLAVTYADALEMTLAAENAGVVAMVNLSYRNVPEIQKARQLVLDGVIGEVRHVEASYLQSWLVGLHWGDWRTEDRWLWRLSTAHGSKGVLGDVGIHILDFASWGAASDVDNLFCRLKTFHKAEGDRIGDYPLDANDSFSATVEFANGALGVIHASRWASGYANTLRLRLFGDKGGLEVQHGFDGSTLKACCGEDVHTQNWRDVPVETVPTNYDRFARAVLTGAAEEPTFRRAMELQKVIDESYVTEGDRREHRIAEPR</sequence>
<dbReference type="SUPFAM" id="SSF51735">
    <property type="entry name" value="NAD(P)-binding Rossmann-fold domains"/>
    <property type="match status" value="1"/>
</dbReference>
<feature type="domain" description="Gfo/Idh/MocA-like oxidoreductase N-terminal" evidence="2">
    <location>
        <begin position="2"/>
        <end position="119"/>
    </location>
</feature>
<name>A0A4R6RGB0_9HYPH</name>
<organism evidence="4 5">
    <name type="scientific">Oharaeibacter diazotrophicus</name>
    <dbReference type="NCBI Taxonomy" id="1920512"/>
    <lineage>
        <taxon>Bacteria</taxon>
        <taxon>Pseudomonadati</taxon>
        <taxon>Pseudomonadota</taxon>
        <taxon>Alphaproteobacteria</taxon>
        <taxon>Hyphomicrobiales</taxon>
        <taxon>Pleomorphomonadaceae</taxon>
        <taxon>Oharaeibacter</taxon>
    </lineage>
</organism>
<comment type="caution">
    <text evidence="4">The sequence shown here is derived from an EMBL/GenBank/DDBJ whole genome shotgun (WGS) entry which is preliminary data.</text>
</comment>
<keyword evidence="1" id="KW-0560">Oxidoreductase</keyword>